<dbReference type="GO" id="GO:0005577">
    <property type="term" value="C:fibrinogen complex"/>
    <property type="evidence" value="ECO:0007669"/>
    <property type="project" value="TreeGrafter"/>
</dbReference>
<dbReference type="PROSITE" id="PS00514">
    <property type="entry name" value="FIBRINOGEN_C_1"/>
    <property type="match status" value="1"/>
</dbReference>
<keyword evidence="7" id="KW-1185">Reference proteome</keyword>
<evidence type="ECO:0000313" key="7">
    <source>
        <dbReference type="Proteomes" id="UP000499080"/>
    </source>
</evidence>
<proteinExistence type="predicted"/>
<dbReference type="InterPro" id="IPR020837">
    <property type="entry name" value="Fibrinogen_CS"/>
</dbReference>
<dbReference type="EMBL" id="BGPR01015472">
    <property type="protein sequence ID" value="GBN69390.1"/>
    <property type="molecule type" value="Genomic_DNA"/>
</dbReference>
<evidence type="ECO:0000256" key="3">
    <source>
        <dbReference type="ARBA" id="ARBA00023157"/>
    </source>
</evidence>
<keyword evidence="4" id="KW-0325">Glycoprotein</keyword>
<evidence type="ECO:0000256" key="1">
    <source>
        <dbReference type="ARBA" id="ARBA00004613"/>
    </source>
</evidence>
<dbReference type="Gene3D" id="4.10.530.10">
    <property type="entry name" value="Gamma-fibrinogen Carboxyl Terminal Fragment, domain 2"/>
    <property type="match status" value="1"/>
</dbReference>
<dbReference type="PANTHER" id="PTHR47221:SF5">
    <property type="entry name" value="FIBRINOGEN C-TERMINAL DOMAIN-CONTAINING PROTEIN"/>
    <property type="match status" value="1"/>
</dbReference>
<organism evidence="6 7">
    <name type="scientific">Araneus ventricosus</name>
    <name type="common">Orbweaver spider</name>
    <name type="synonym">Epeira ventricosa</name>
    <dbReference type="NCBI Taxonomy" id="182803"/>
    <lineage>
        <taxon>Eukaryota</taxon>
        <taxon>Metazoa</taxon>
        <taxon>Ecdysozoa</taxon>
        <taxon>Arthropoda</taxon>
        <taxon>Chelicerata</taxon>
        <taxon>Arachnida</taxon>
        <taxon>Araneae</taxon>
        <taxon>Araneomorphae</taxon>
        <taxon>Entelegynae</taxon>
        <taxon>Araneoidea</taxon>
        <taxon>Araneidae</taxon>
        <taxon>Araneus</taxon>
    </lineage>
</organism>
<dbReference type="GO" id="GO:0030674">
    <property type="term" value="F:protein-macromolecule adaptor activity"/>
    <property type="evidence" value="ECO:0007669"/>
    <property type="project" value="TreeGrafter"/>
</dbReference>
<dbReference type="SMART" id="SM00186">
    <property type="entry name" value="FBG"/>
    <property type="match status" value="1"/>
</dbReference>
<name>A0A4Y2R1S3_ARAVE</name>
<keyword evidence="3" id="KW-1015">Disulfide bond</keyword>
<dbReference type="Proteomes" id="UP000499080">
    <property type="component" value="Unassembled WGS sequence"/>
</dbReference>
<dbReference type="InterPro" id="IPR002181">
    <property type="entry name" value="Fibrinogen_a/b/g_C_dom"/>
</dbReference>
<dbReference type="OrthoDB" id="6145874at2759"/>
<evidence type="ECO:0000259" key="5">
    <source>
        <dbReference type="PROSITE" id="PS51406"/>
    </source>
</evidence>
<evidence type="ECO:0000256" key="2">
    <source>
        <dbReference type="ARBA" id="ARBA00022525"/>
    </source>
</evidence>
<keyword evidence="2" id="KW-0964">Secreted</keyword>
<dbReference type="PANTHER" id="PTHR47221">
    <property type="entry name" value="FIBRINOGEN ALPHA CHAIN"/>
    <property type="match status" value="1"/>
</dbReference>
<feature type="domain" description="Fibrinogen C-terminal" evidence="5">
    <location>
        <begin position="1"/>
        <end position="80"/>
    </location>
</feature>
<gene>
    <name evidence="6" type="primary">TL5B_9</name>
    <name evidence="6" type="ORF">AVEN_170436_1</name>
</gene>
<dbReference type="AlphaFoldDB" id="A0A4Y2R1S3"/>
<comment type="subcellular location">
    <subcellularLocation>
        <location evidence="1">Secreted</location>
    </subcellularLocation>
</comment>
<dbReference type="PROSITE" id="PS51406">
    <property type="entry name" value="FIBRINOGEN_C_2"/>
    <property type="match status" value="1"/>
</dbReference>
<dbReference type="GO" id="GO:0034116">
    <property type="term" value="P:positive regulation of heterotypic cell-cell adhesion"/>
    <property type="evidence" value="ECO:0007669"/>
    <property type="project" value="TreeGrafter"/>
</dbReference>
<protein>
    <submittedName>
        <fullName evidence="6">Techylectin-5B</fullName>
    </submittedName>
</protein>
<dbReference type="InterPro" id="IPR037579">
    <property type="entry name" value="FIB_ANG-like"/>
</dbReference>
<dbReference type="Pfam" id="PF00147">
    <property type="entry name" value="Fibrinogen_C"/>
    <property type="match status" value="1"/>
</dbReference>
<reference evidence="6 7" key="1">
    <citation type="journal article" date="2019" name="Sci. Rep.">
        <title>Orb-weaving spider Araneus ventricosus genome elucidates the spidroin gene catalogue.</title>
        <authorList>
            <person name="Kono N."/>
            <person name="Nakamura H."/>
            <person name="Ohtoshi R."/>
            <person name="Moran D.A.P."/>
            <person name="Shinohara A."/>
            <person name="Yoshida Y."/>
            <person name="Fujiwara M."/>
            <person name="Mori M."/>
            <person name="Tomita M."/>
            <person name="Arakawa K."/>
        </authorList>
    </citation>
    <scope>NUCLEOTIDE SEQUENCE [LARGE SCALE GENOMIC DNA]</scope>
</reference>
<accession>A0A4Y2R1S3</accession>
<evidence type="ECO:0000256" key="4">
    <source>
        <dbReference type="ARBA" id="ARBA00023180"/>
    </source>
</evidence>
<dbReference type="GO" id="GO:0005201">
    <property type="term" value="F:extracellular matrix structural constituent"/>
    <property type="evidence" value="ECO:0007669"/>
    <property type="project" value="TreeGrafter"/>
</dbReference>
<dbReference type="SUPFAM" id="SSF56496">
    <property type="entry name" value="Fibrinogen C-terminal domain-like"/>
    <property type="match status" value="1"/>
</dbReference>
<dbReference type="InterPro" id="IPR036056">
    <property type="entry name" value="Fibrinogen-like_C"/>
</dbReference>
<evidence type="ECO:0000313" key="6">
    <source>
        <dbReference type="EMBL" id="GBN69390.1"/>
    </source>
</evidence>
<comment type="caution">
    <text evidence="6">The sequence shown here is derived from an EMBL/GenBank/DDBJ whole genome shotgun (WGS) entry which is preliminary data.</text>
</comment>
<sequence>MNAHDNQKFSTKDQENHNNKEKCAEKYKGGWWYNLCHLANLNGLYLRGRHESFADGINWHSWKGHHESLDTTEMKIRPKNFRRNALRNE</sequence>